<keyword evidence="6" id="KW-0479">Metal-binding</keyword>
<evidence type="ECO:0000256" key="9">
    <source>
        <dbReference type="ARBA" id="ARBA00023004"/>
    </source>
</evidence>
<dbReference type="OrthoDB" id="432881at2759"/>
<keyword evidence="8 12" id="KW-1133">Transmembrane helix</keyword>
<dbReference type="Proteomes" id="UP000037069">
    <property type="component" value="Unassembled WGS sequence"/>
</dbReference>
<dbReference type="CDD" id="cd08554">
    <property type="entry name" value="Cyt_b561"/>
    <property type="match status" value="1"/>
</dbReference>
<evidence type="ECO:0000313" key="14">
    <source>
        <dbReference type="EMBL" id="KNC22787.1"/>
    </source>
</evidence>
<gene>
    <name evidence="14" type="ORF">FF38_04116</name>
</gene>
<accession>A0A0L0BRW8</accession>
<dbReference type="SMART" id="SM00665">
    <property type="entry name" value="B561"/>
    <property type="match status" value="1"/>
</dbReference>
<evidence type="ECO:0000256" key="11">
    <source>
        <dbReference type="ARBA" id="ARBA00024225"/>
    </source>
</evidence>
<feature type="transmembrane region" description="Helical" evidence="12">
    <location>
        <begin position="174"/>
        <end position="196"/>
    </location>
</feature>
<dbReference type="GO" id="GO:0140571">
    <property type="term" value="F:transmembrane ascorbate ferrireductase activity"/>
    <property type="evidence" value="ECO:0007669"/>
    <property type="project" value="UniProtKB-EC"/>
</dbReference>
<feature type="transmembrane region" description="Helical" evidence="12">
    <location>
        <begin position="41"/>
        <end position="62"/>
    </location>
</feature>
<sequence length="247" mass="27907">MSCNNYDVFNTISVDNFILKSQEDVFYSSPIHSSQNLRHSLIFGMNLFNHIIIVVLTLAMAYKCWLLEFKKTALHAHLCTMGFVLLMAEGMMVRYPGNLLLNQYMSSSTKNLIHGLLQFVGGSLGIGGTLQKYWGKEIHFKSIHAKLGLAACILCTINFVSGLVSLFYPASLGSIRLMHGFLGLTTFITGMLCQFYGYETGFFNRNFSLKEKHLYKFFTIVILALTTIGPLKLFLFKLSKLMFNESL</sequence>
<dbReference type="InterPro" id="IPR045150">
    <property type="entry name" value="CYB561D1/2"/>
</dbReference>
<dbReference type="GO" id="GO:0016020">
    <property type="term" value="C:membrane"/>
    <property type="evidence" value="ECO:0007669"/>
    <property type="project" value="UniProtKB-SubCell"/>
</dbReference>
<comment type="cofactor">
    <cofactor evidence="1">
        <name>heme b</name>
        <dbReference type="ChEBI" id="CHEBI:60344"/>
    </cofactor>
</comment>
<dbReference type="OMA" id="YCTIAFV"/>
<keyword evidence="15" id="KW-1185">Reference proteome</keyword>
<feature type="transmembrane region" description="Helical" evidence="12">
    <location>
        <begin position="74"/>
        <end position="95"/>
    </location>
</feature>
<evidence type="ECO:0000256" key="7">
    <source>
        <dbReference type="ARBA" id="ARBA00022982"/>
    </source>
</evidence>
<reference evidence="14 15" key="1">
    <citation type="journal article" date="2015" name="Nat. Commun.">
        <title>Lucilia cuprina genome unlocks parasitic fly biology to underpin future interventions.</title>
        <authorList>
            <person name="Anstead C.A."/>
            <person name="Korhonen P.K."/>
            <person name="Young N.D."/>
            <person name="Hall R.S."/>
            <person name="Jex A.R."/>
            <person name="Murali S.C."/>
            <person name="Hughes D.S."/>
            <person name="Lee S.F."/>
            <person name="Perry T."/>
            <person name="Stroehlein A.J."/>
            <person name="Ansell B.R."/>
            <person name="Breugelmans B."/>
            <person name="Hofmann A."/>
            <person name="Qu J."/>
            <person name="Dugan S."/>
            <person name="Lee S.L."/>
            <person name="Chao H."/>
            <person name="Dinh H."/>
            <person name="Han Y."/>
            <person name="Doddapaneni H.V."/>
            <person name="Worley K.C."/>
            <person name="Muzny D.M."/>
            <person name="Ioannidis P."/>
            <person name="Waterhouse R.M."/>
            <person name="Zdobnov E.M."/>
            <person name="James P.J."/>
            <person name="Bagnall N.H."/>
            <person name="Kotze A.C."/>
            <person name="Gibbs R.A."/>
            <person name="Richards S."/>
            <person name="Batterham P."/>
            <person name="Gasser R.B."/>
        </authorList>
    </citation>
    <scope>NUCLEOTIDE SEQUENCE [LARGE SCALE GENOMIC DNA]</scope>
    <source>
        <strain evidence="14 15">LS</strain>
        <tissue evidence="14">Full body</tissue>
    </source>
</reference>
<dbReference type="AlphaFoldDB" id="A0A0L0BRW8"/>
<dbReference type="STRING" id="7375.A0A0L0BRW8"/>
<dbReference type="EC" id="7.2.1.3" evidence="11"/>
<dbReference type="Gene3D" id="1.20.120.1770">
    <property type="match status" value="1"/>
</dbReference>
<feature type="transmembrane region" description="Helical" evidence="12">
    <location>
        <begin position="147"/>
        <end position="168"/>
    </location>
</feature>
<evidence type="ECO:0000256" key="5">
    <source>
        <dbReference type="ARBA" id="ARBA00022692"/>
    </source>
</evidence>
<feature type="transmembrane region" description="Helical" evidence="12">
    <location>
        <begin position="115"/>
        <end position="135"/>
    </location>
</feature>
<protein>
    <recommendedName>
        <fullName evidence="11">ascorbate ferrireductase (transmembrane)</fullName>
        <ecNumber evidence="11">7.2.1.3</ecNumber>
    </recommendedName>
</protein>
<dbReference type="InterPro" id="IPR006593">
    <property type="entry name" value="Cyt_b561/ferric_Rdtase_TM"/>
</dbReference>
<keyword evidence="9" id="KW-0408">Iron</keyword>
<feature type="domain" description="Cytochrome b561" evidence="13">
    <location>
        <begin position="44"/>
        <end position="237"/>
    </location>
</feature>
<evidence type="ECO:0000256" key="2">
    <source>
        <dbReference type="ARBA" id="ARBA00004141"/>
    </source>
</evidence>
<dbReference type="EMBL" id="JRES01001455">
    <property type="protein sequence ID" value="KNC22787.1"/>
    <property type="molecule type" value="Genomic_DNA"/>
</dbReference>
<proteinExistence type="predicted"/>
<dbReference type="PANTHER" id="PTHR15422">
    <property type="entry name" value="OS05G0565100 PROTEIN"/>
    <property type="match status" value="1"/>
</dbReference>
<keyword evidence="7" id="KW-0249">Electron transport</keyword>
<evidence type="ECO:0000256" key="6">
    <source>
        <dbReference type="ARBA" id="ARBA00022723"/>
    </source>
</evidence>
<keyword evidence="10 12" id="KW-0472">Membrane</keyword>
<evidence type="ECO:0000313" key="15">
    <source>
        <dbReference type="Proteomes" id="UP000037069"/>
    </source>
</evidence>
<dbReference type="GO" id="GO:0046872">
    <property type="term" value="F:metal ion binding"/>
    <property type="evidence" value="ECO:0007669"/>
    <property type="project" value="UniProtKB-KW"/>
</dbReference>
<name>A0A0L0BRW8_LUCCU</name>
<evidence type="ECO:0000259" key="13">
    <source>
        <dbReference type="PROSITE" id="PS50939"/>
    </source>
</evidence>
<dbReference type="PANTHER" id="PTHR15422:SF43">
    <property type="entry name" value="ASCORBATE FERRIREDUCTASE (TRANSMEMBRANE)"/>
    <property type="match status" value="1"/>
</dbReference>
<comment type="caution">
    <text evidence="14">The sequence shown here is derived from an EMBL/GenBank/DDBJ whole genome shotgun (WGS) entry which is preliminary data.</text>
</comment>
<keyword evidence="3" id="KW-0813">Transport</keyword>
<dbReference type="PROSITE" id="PS50939">
    <property type="entry name" value="CYTOCHROME_B561"/>
    <property type="match status" value="1"/>
</dbReference>
<comment type="subcellular location">
    <subcellularLocation>
        <location evidence="2">Membrane</location>
        <topology evidence="2">Multi-pass membrane protein</topology>
    </subcellularLocation>
</comment>
<dbReference type="Pfam" id="PF03188">
    <property type="entry name" value="Cytochrom_B561"/>
    <property type="match status" value="1"/>
</dbReference>
<organism evidence="14 15">
    <name type="scientific">Lucilia cuprina</name>
    <name type="common">Green bottle fly</name>
    <name type="synonym">Australian sheep blowfly</name>
    <dbReference type="NCBI Taxonomy" id="7375"/>
    <lineage>
        <taxon>Eukaryota</taxon>
        <taxon>Metazoa</taxon>
        <taxon>Ecdysozoa</taxon>
        <taxon>Arthropoda</taxon>
        <taxon>Hexapoda</taxon>
        <taxon>Insecta</taxon>
        <taxon>Pterygota</taxon>
        <taxon>Neoptera</taxon>
        <taxon>Endopterygota</taxon>
        <taxon>Diptera</taxon>
        <taxon>Brachycera</taxon>
        <taxon>Muscomorpha</taxon>
        <taxon>Oestroidea</taxon>
        <taxon>Calliphoridae</taxon>
        <taxon>Luciliinae</taxon>
        <taxon>Lucilia</taxon>
    </lineage>
</organism>
<evidence type="ECO:0000256" key="4">
    <source>
        <dbReference type="ARBA" id="ARBA00022617"/>
    </source>
</evidence>
<evidence type="ECO:0000256" key="12">
    <source>
        <dbReference type="SAM" id="Phobius"/>
    </source>
</evidence>
<evidence type="ECO:0000256" key="1">
    <source>
        <dbReference type="ARBA" id="ARBA00001970"/>
    </source>
</evidence>
<keyword evidence="5 12" id="KW-0812">Transmembrane</keyword>
<keyword evidence="4" id="KW-0349">Heme</keyword>
<evidence type="ECO:0000256" key="3">
    <source>
        <dbReference type="ARBA" id="ARBA00022448"/>
    </source>
</evidence>
<dbReference type="GO" id="GO:0140575">
    <property type="term" value="F:transmembrane monodehydroascorbate reductase activity"/>
    <property type="evidence" value="ECO:0007669"/>
    <property type="project" value="InterPro"/>
</dbReference>
<evidence type="ECO:0000256" key="10">
    <source>
        <dbReference type="ARBA" id="ARBA00023136"/>
    </source>
</evidence>
<evidence type="ECO:0000256" key="8">
    <source>
        <dbReference type="ARBA" id="ARBA00022989"/>
    </source>
</evidence>
<feature type="transmembrane region" description="Helical" evidence="12">
    <location>
        <begin position="217"/>
        <end position="236"/>
    </location>
</feature>